<dbReference type="Proteomes" id="UP000183038">
    <property type="component" value="Unassembled WGS sequence"/>
</dbReference>
<dbReference type="RefSeq" id="WP_074671288.1">
    <property type="nucleotide sequence ID" value="NZ_FNTB01000001.1"/>
</dbReference>
<dbReference type="EMBL" id="FNTB01000001">
    <property type="protein sequence ID" value="SEB73682.1"/>
    <property type="molecule type" value="Genomic_DNA"/>
</dbReference>
<dbReference type="AlphaFoldDB" id="A0A1H4LTZ3"/>
<reference evidence="1 2" key="1">
    <citation type="submission" date="2016-10" db="EMBL/GenBank/DDBJ databases">
        <authorList>
            <person name="de Groot N.N."/>
        </authorList>
    </citation>
    <scope>NUCLEOTIDE SEQUENCE [LARGE SCALE GENOMIC DNA]</scope>
    <source>
        <strain evidence="1 2">MAR_2009_71</strain>
    </source>
</reference>
<accession>A0A1H4LTZ3</accession>
<evidence type="ECO:0000313" key="2">
    <source>
        <dbReference type="Proteomes" id="UP000183038"/>
    </source>
</evidence>
<sequence length="592" mass="67344">MKTNQIFAIIALLTTYIGHAQYVIKDGSDLLNLKKVPQEKAYVDHNGSLSFSGEYLYYAIHCFNAQTNKPTNVSTIGYVALVNEAKEFIFEHKIKLDKGHGYGDFFITTDIPSGRYKLLGYTQWMKNSGLSQVFKDDIIIINPYLADQSALLNSTTPETSPSSVDNLSVSDSSIIIMKTQKASFSPREKVHLSIKNYKGVLGHGSYTVKVKRKEEIDMPSTLNSVMYGNAYFNADKEIKQSIGDSIFLPEQRGELIYGTVKNAETGTPAENLPVVISIPGKESLLKFAKTDQSGNFYSYIRKDRKNPMAVIQVEDQNEIYAIEKGTPSHIDLSNLTFSNFSLSKAQAEYIKNRSVLNQIENQFFSSKPDSIIQSNPIDIFNGGIPEVIVLDDYTRFKTLEETLVEVVKFAGFRKANTSDAYIRIGQDFKSYDEEYNDFPAIVLIDGVFIPHHEQIRSYDARNIEKISLTRDQFRLGQKEYQGILSIETFEGDFLEIYNAKNSLVVPFEQPVPKKNYFVQSYTPENNSFERIPDYRRILFWKPNVNITESDYNYEFYTSDLEGTFEIILNGFTSYGKPLHVVKEIEVTTKNLN</sequence>
<name>A0A1H4LTZ3_9FLAO</name>
<gene>
    <name evidence="1" type="ORF">SAMN05192540_1411</name>
</gene>
<proteinExistence type="predicted"/>
<evidence type="ECO:0000313" key="1">
    <source>
        <dbReference type="EMBL" id="SEB73682.1"/>
    </source>
</evidence>
<dbReference type="OrthoDB" id="679547at2"/>
<organism evidence="1 2">
    <name type="scientific">Maribacter dokdonensis</name>
    <dbReference type="NCBI Taxonomy" id="320912"/>
    <lineage>
        <taxon>Bacteria</taxon>
        <taxon>Pseudomonadati</taxon>
        <taxon>Bacteroidota</taxon>
        <taxon>Flavobacteriia</taxon>
        <taxon>Flavobacteriales</taxon>
        <taxon>Flavobacteriaceae</taxon>
        <taxon>Maribacter</taxon>
    </lineage>
</organism>
<evidence type="ECO:0008006" key="3">
    <source>
        <dbReference type="Google" id="ProtNLM"/>
    </source>
</evidence>
<protein>
    <recommendedName>
        <fullName evidence="3">MG2 domain-containing protein</fullName>
    </recommendedName>
</protein>